<keyword evidence="4" id="KW-0677">Repeat</keyword>
<dbReference type="InterPro" id="IPR036322">
    <property type="entry name" value="WD40_repeat_dom_sf"/>
</dbReference>
<dbReference type="eggNOG" id="KOG0301">
    <property type="taxonomic scope" value="Eukaryota"/>
</dbReference>
<dbReference type="Pfam" id="PF08324">
    <property type="entry name" value="PUL"/>
    <property type="match status" value="1"/>
</dbReference>
<protein>
    <submittedName>
        <fullName evidence="8">Phospholipase a2 activating protein, putative</fullName>
    </submittedName>
</protein>
<proteinExistence type="predicted"/>
<dbReference type="STRING" id="312017.Q23TB4"/>
<dbReference type="InterPro" id="IPR015155">
    <property type="entry name" value="PFU"/>
</dbReference>
<dbReference type="Proteomes" id="UP000009168">
    <property type="component" value="Unassembled WGS sequence"/>
</dbReference>
<dbReference type="PROSITE" id="PS50082">
    <property type="entry name" value="WD_REPEATS_2"/>
    <property type="match status" value="1"/>
</dbReference>
<comment type="subcellular location">
    <subcellularLocation>
        <location evidence="1">Cytoplasm</location>
    </subcellularLocation>
</comment>
<evidence type="ECO:0000256" key="1">
    <source>
        <dbReference type="ARBA" id="ARBA00004496"/>
    </source>
</evidence>
<dbReference type="PROSITE" id="PS51396">
    <property type="entry name" value="PUL"/>
    <property type="match status" value="1"/>
</dbReference>
<reference evidence="9" key="1">
    <citation type="journal article" date="2006" name="PLoS Biol.">
        <title>Macronuclear genome sequence of the ciliate Tetrahymena thermophila, a model eukaryote.</title>
        <authorList>
            <person name="Eisen J.A."/>
            <person name="Coyne R.S."/>
            <person name="Wu M."/>
            <person name="Wu D."/>
            <person name="Thiagarajan M."/>
            <person name="Wortman J.R."/>
            <person name="Badger J.H."/>
            <person name="Ren Q."/>
            <person name="Amedeo P."/>
            <person name="Jones K.M."/>
            <person name="Tallon L.J."/>
            <person name="Delcher A.L."/>
            <person name="Salzberg S.L."/>
            <person name="Silva J.C."/>
            <person name="Haas B.J."/>
            <person name="Majoros W.H."/>
            <person name="Farzad M."/>
            <person name="Carlton J.M."/>
            <person name="Smith R.K. Jr."/>
            <person name="Garg J."/>
            <person name="Pearlman R.E."/>
            <person name="Karrer K.M."/>
            <person name="Sun L."/>
            <person name="Manning G."/>
            <person name="Elde N.C."/>
            <person name="Turkewitz A.P."/>
            <person name="Asai D.J."/>
            <person name="Wilkes D.E."/>
            <person name="Wang Y."/>
            <person name="Cai H."/>
            <person name="Collins K."/>
            <person name="Stewart B.A."/>
            <person name="Lee S.R."/>
            <person name="Wilamowska K."/>
            <person name="Weinberg Z."/>
            <person name="Ruzzo W.L."/>
            <person name="Wloga D."/>
            <person name="Gaertig J."/>
            <person name="Frankel J."/>
            <person name="Tsao C.-C."/>
            <person name="Gorovsky M.A."/>
            <person name="Keeling P.J."/>
            <person name="Waller R.F."/>
            <person name="Patron N.J."/>
            <person name="Cherry J.M."/>
            <person name="Stover N.A."/>
            <person name="Krieger C.J."/>
            <person name="del Toro C."/>
            <person name="Ryder H.F."/>
            <person name="Williamson S.C."/>
            <person name="Barbeau R.A."/>
            <person name="Hamilton E.P."/>
            <person name="Orias E."/>
        </authorList>
    </citation>
    <scope>NUCLEOTIDE SEQUENCE [LARGE SCALE GENOMIC DNA]</scope>
    <source>
        <strain evidence="9">SB210</strain>
    </source>
</reference>
<dbReference type="CDD" id="cd00200">
    <property type="entry name" value="WD40"/>
    <property type="match status" value="1"/>
</dbReference>
<dbReference type="Pfam" id="PF09070">
    <property type="entry name" value="PFU"/>
    <property type="match status" value="1"/>
</dbReference>
<keyword evidence="9" id="KW-1185">Reference proteome</keyword>
<dbReference type="PROSITE" id="PS51394">
    <property type="entry name" value="PFU"/>
    <property type="match status" value="1"/>
</dbReference>
<gene>
    <name evidence="8" type="ORF">TTHERM_00666680</name>
</gene>
<dbReference type="SUPFAM" id="SSF50978">
    <property type="entry name" value="WD40 repeat-like"/>
    <property type="match status" value="1"/>
</dbReference>
<keyword evidence="2" id="KW-0963">Cytoplasm</keyword>
<dbReference type="HOGENOM" id="CLU_011791_2_0_1"/>
<dbReference type="OMA" id="CCLRFYL"/>
<evidence type="ECO:0000313" key="9">
    <source>
        <dbReference type="Proteomes" id="UP000009168"/>
    </source>
</evidence>
<dbReference type="AlphaFoldDB" id="Q23TB4"/>
<feature type="domain" description="PUL" evidence="7">
    <location>
        <begin position="475"/>
        <end position="742"/>
    </location>
</feature>
<dbReference type="PROSITE" id="PS50294">
    <property type="entry name" value="WD_REPEATS_REGION"/>
    <property type="match status" value="1"/>
</dbReference>
<dbReference type="GO" id="GO:0010992">
    <property type="term" value="P:ubiquitin recycling"/>
    <property type="evidence" value="ECO:0007669"/>
    <property type="project" value="TreeGrafter"/>
</dbReference>
<dbReference type="Pfam" id="PF00400">
    <property type="entry name" value="WD40"/>
    <property type="match status" value="4"/>
</dbReference>
<dbReference type="GO" id="GO:0005737">
    <property type="term" value="C:cytoplasm"/>
    <property type="evidence" value="ECO:0007669"/>
    <property type="project" value="UniProtKB-SubCell"/>
</dbReference>
<dbReference type="PANTHER" id="PTHR19849:SF0">
    <property type="entry name" value="PHOSPHOLIPASE A-2-ACTIVATING PROTEIN"/>
    <property type="match status" value="1"/>
</dbReference>
<dbReference type="PROSITE" id="PS00678">
    <property type="entry name" value="WD_REPEATS_1"/>
    <property type="match status" value="1"/>
</dbReference>
<dbReference type="GeneID" id="7842506"/>
<dbReference type="GO" id="GO:0043161">
    <property type="term" value="P:proteasome-mediated ubiquitin-dependent protein catabolic process"/>
    <property type="evidence" value="ECO:0007669"/>
    <property type="project" value="TreeGrafter"/>
</dbReference>
<dbReference type="InterPro" id="IPR013535">
    <property type="entry name" value="PUL_dom"/>
</dbReference>
<dbReference type="InterPro" id="IPR001680">
    <property type="entry name" value="WD40_rpt"/>
</dbReference>
<dbReference type="InterPro" id="IPR019775">
    <property type="entry name" value="WD40_repeat_CS"/>
</dbReference>
<evidence type="ECO:0000256" key="3">
    <source>
        <dbReference type="ARBA" id="ARBA00022574"/>
    </source>
</evidence>
<dbReference type="Gene3D" id="2.130.10.10">
    <property type="entry name" value="YVTN repeat-like/Quinoprotein amine dehydrogenase"/>
    <property type="match status" value="1"/>
</dbReference>
<dbReference type="Gene3D" id="3.10.20.870">
    <property type="entry name" value="PFU (PLAA family ubiquitin binding), C-terminal domain"/>
    <property type="match status" value="1"/>
</dbReference>
<dbReference type="InterPro" id="IPR015943">
    <property type="entry name" value="WD40/YVTN_repeat-like_dom_sf"/>
</dbReference>
<accession>Q23TB4</accession>
<dbReference type="SMART" id="SM00320">
    <property type="entry name" value="WD40"/>
    <property type="match status" value="7"/>
</dbReference>
<evidence type="ECO:0000256" key="2">
    <source>
        <dbReference type="ARBA" id="ARBA00022490"/>
    </source>
</evidence>
<dbReference type="Gene3D" id="1.25.10.10">
    <property type="entry name" value="Leucine-rich Repeat Variant"/>
    <property type="match status" value="1"/>
</dbReference>
<dbReference type="InterPro" id="IPR038122">
    <property type="entry name" value="PFU_sf"/>
</dbReference>
<feature type="repeat" description="WD" evidence="5">
    <location>
        <begin position="97"/>
        <end position="137"/>
    </location>
</feature>
<dbReference type="FunCoup" id="Q23TB4">
    <property type="interactions" value="308"/>
</dbReference>
<dbReference type="PANTHER" id="PTHR19849">
    <property type="entry name" value="PHOSPHOLIPASE A-2-ACTIVATING PROTEIN"/>
    <property type="match status" value="1"/>
</dbReference>
<dbReference type="InterPro" id="IPR020472">
    <property type="entry name" value="WD40_PAC1"/>
</dbReference>
<evidence type="ECO:0000259" key="7">
    <source>
        <dbReference type="PROSITE" id="PS51396"/>
    </source>
</evidence>
<organism evidence="8 9">
    <name type="scientific">Tetrahymena thermophila (strain SB210)</name>
    <dbReference type="NCBI Taxonomy" id="312017"/>
    <lineage>
        <taxon>Eukaryota</taxon>
        <taxon>Sar</taxon>
        <taxon>Alveolata</taxon>
        <taxon>Ciliophora</taxon>
        <taxon>Intramacronucleata</taxon>
        <taxon>Oligohymenophorea</taxon>
        <taxon>Hymenostomatida</taxon>
        <taxon>Tetrahymenina</taxon>
        <taxon>Tetrahymenidae</taxon>
        <taxon>Tetrahymena</taxon>
    </lineage>
</organism>
<evidence type="ECO:0000313" key="8">
    <source>
        <dbReference type="EMBL" id="EAR99792.1"/>
    </source>
</evidence>
<dbReference type="PRINTS" id="PR00320">
    <property type="entry name" value="GPROTEINBRPT"/>
</dbReference>
<dbReference type="KEGG" id="tet:TTHERM_00666680"/>
<dbReference type="InterPro" id="IPR011989">
    <property type="entry name" value="ARM-like"/>
</dbReference>
<name>Q23TB4_TETTS</name>
<sequence length="743" mass="84356">MDVENSQYFLSQQFAVHTQGARCVDVNNNVLISGSTDKTVKIYSFIDNKYEMISDVNFFDDYVYSVKVNLKGDGFFVGSKDTHIYVLDITGSPSTTLSGHTGPVCSFSQIDNDTLVSGSWDGTARIWDLREGKEVRKFEGHSHAVTVLGVMHLDLLVTGSQDKNLNFFRISTGEKIRTVKEAHTDIIRQIAFIEDVGFLSASNDELLKLWTFDGDLMQQLTGHTAFVFTCACLSFGKYVSGSDDQSIKIWNDSTNIQSILHPGTVWSVTVNNRNHDIITACSDGSVRVFTTDPSRKAPAIEIEDFEKNATVSNAKGPQGLPPDELAKLPDVSQLNQFQGKKEGELKIFKNGGVPEAYSWKQAEQRWEKIGEVLSTIPKKTYHGDEFFAAGDYDYIFDVEDDSGFTKSIPFNEGDNPMEAAEKYCAREGISRANIEQIRQFLMKNTKYHQNQGNQKKPQQNIYAQQQVQQQNKSSIYFPLNQFQYYEQKNLEGLKKKVLEFNEALKAENHPLHLVEKQVIYFNTMIDMLEKTNMYHTSRLNYNEMEVFTVKLINWPKQYMLPIFDLFRIFALHPQSDALFSGVDSGLHYFTVICGGLMSEENNDVTKNVILKILVNLFNQTSGRYGIYKHHKFIIECIQRLRDNQNANLQTTLATLMFNISAEYINNQNHSVDAVTAYVNEIIFLIQKEKNAENLLKYLIACGNFALKSANTAKPLIKIGLSFYQPQINDAKINECLNDLKSIL</sequence>
<dbReference type="RefSeq" id="XP_001020037.1">
    <property type="nucleotide sequence ID" value="XM_001020037.3"/>
</dbReference>
<keyword evidence="3 5" id="KW-0853">WD repeat</keyword>
<evidence type="ECO:0000256" key="4">
    <source>
        <dbReference type="ARBA" id="ARBA00022737"/>
    </source>
</evidence>
<dbReference type="GO" id="GO:0005634">
    <property type="term" value="C:nucleus"/>
    <property type="evidence" value="ECO:0007669"/>
    <property type="project" value="TreeGrafter"/>
</dbReference>
<dbReference type="OrthoDB" id="538223at2759"/>
<evidence type="ECO:0000256" key="5">
    <source>
        <dbReference type="PROSITE-ProRule" id="PRU00221"/>
    </source>
</evidence>
<dbReference type="InParanoid" id="Q23TB4"/>
<dbReference type="GO" id="GO:0043130">
    <property type="term" value="F:ubiquitin binding"/>
    <property type="evidence" value="ECO:0007669"/>
    <property type="project" value="TreeGrafter"/>
</dbReference>
<feature type="domain" description="PFU" evidence="6">
    <location>
        <begin position="358"/>
        <end position="455"/>
    </location>
</feature>
<dbReference type="EMBL" id="GG662636">
    <property type="protein sequence ID" value="EAR99792.1"/>
    <property type="molecule type" value="Genomic_DNA"/>
</dbReference>
<evidence type="ECO:0000259" key="6">
    <source>
        <dbReference type="PROSITE" id="PS51394"/>
    </source>
</evidence>